<dbReference type="EC" id="2.7.8.15" evidence="5"/>
<comment type="catalytic activity">
    <reaction evidence="18">
        <text>a di-trans,poly-cis-dolichyl phosphate + UDP-N-acetyl-alpha-D-glucosamine = an N-acetyl-alpha-D-glucosaminyl-diphospho-di-trans,poly-cis-dolichol + UMP</text>
        <dbReference type="Rhea" id="RHEA:13289"/>
        <dbReference type="Rhea" id="RHEA-COMP:19498"/>
        <dbReference type="Rhea" id="RHEA-COMP:19507"/>
        <dbReference type="ChEBI" id="CHEBI:57683"/>
        <dbReference type="ChEBI" id="CHEBI:57705"/>
        <dbReference type="ChEBI" id="CHEBI:57865"/>
        <dbReference type="ChEBI" id="CHEBI:58427"/>
        <dbReference type="EC" id="2.7.8.15"/>
    </reaction>
    <physiologicalReaction direction="left-to-right" evidence="18">
        <dbReference type="Rhea" id="RHEA:13290"/>
    </physiologicalReaction>
</comment>
<dbReference type="GO" id="GO:0003975">
    <property type="term" value="F:UDP-N-acetylglucosamine-dolichyl-phosphate N-acetylglucosaminephosphotransferase activity"/>
    <property type="evidence" value="ECO:0007669"/>
    <property type="project" value="UniProtKB-EC"/>
</dbReference>
<protein>
    <recommendedName>
        <fullName evidence="6">UDP-N-acetylglucosamine--dolichyl-phosphate N-acetylglucosaminephosphotransferase</fullName>
        <ecNumber evidence="5">2.7.8.15</ecNumber>
    </recommendedName>
    <alternativeName>
        <fullName evidence="15">GlcNAc-1-P transferase</fullName>
    </alternativeName>
    <alternativeName>
        <fullName evidence="16">N-acetylglucosamine-1-phosphate transferase</fullName>
    </alternativeName>
</protein>
<evidence type="ECO:0000256" key="9">
    <source>
        <dbReference type="ARBA" id="ARBA00022692"/>
    </source>
</evidence>
<dbReference type="GO" id="GO:0046872">
    <property type="term" value="F:metal ion binding"/>
    <property type="evidence" value="ECO:0007669"/>
    <property type="project" value="UniProtKB-KW"/>
</dbReference>
<evidence type="ECO:0000256" key="5">
    <source>
        <dbReference type="ARBA" id="ARBA00013225"/>
    </source>
</evidence>
<dbReference type="GO" id="GO:0016757">
    <property type="term" value="F:glycosyltransferase activity"/>
    <property type="evidence" value="ECO:0007669"/>
    <property type="project" value="UniProtKB-KW"/>
</dbReference>
<evidence type="ECO:0000256" key="3">
    <source>
        <dbReference type="ARBA" id="ARBA00004922"/>
    </source>
</evidence>
<keyword evidence="10" id="KW-0479">Metal-binding</keyword>
<keyword evidence="9 19" id="KW-0812">Transmembrane</keyword>
<comment type="cofactor">
    <cofactor evidence="1">
        <name>Mg(2+)</name>
        <dbReference type="ChEBI" id="CHEBI:18420"/>
    </cofactor>
</comment>
<feature type="transmembrane region" description="Helical" evidence="19">
    <location>
        <begin position="218"/>
        <end position="235"/>
    </location>
</feature>
<comment type="subcellular location">
    <subcellularLocation>
        <location evidence="2">Endoplasmic reticulum membrane</location>
        <topology evidence="2">Multi-pass membrane protein</topology>
    </subcellularLocation>
</comment>
<dbReference type="Proteomes" id="UP001151699">
    <property type="component" value="Chromosome A"/>
</dbReference>
<feature type="transmembrane region" description="Helical" evidence="19">
    <location>
        <begin position="87"/>
        <end position="106"/>
    </location>
</feature>
<gene>
    <name evidence="20" type="primary">DPAGT1</name>
    <name evidence="20" type="ORF">Bhyg_02184</name>
</gene>
<reference evidence="20" key="1">
    <citation type="submission" date="2022-07" db="EMBL/GenBank/DDBJ databases">
        <authorList>
            <person name="Trinca V."/>
            <person name="Uliana J.V.C."/>
            <person name="Torres T.T."/>
            <person name="Ward R.J."/>
            <person name="Monesi N."/>
        </authorList>
    </citation>
    <scope>NUCLEOTIDE SEQUENCE</scope>
    <source>
        <strain evidence="20">HSMRA1968</strain>
        <tissue evidence="20">Whole embryos</tissue>
    </source>
</reference>
<organism evidence="20 21">
    <name type="scientific">Pseudolycoriella hygida</name>
    <dbReference type="NCBI Taxonomy" id="35572"/>
    <lineage>
        <taxon>Eukaryota</taxon>
        <taxon>Metazoa</taxon>
        <taxon>Ecdysozoa</taxon>
        <taxon>Arthropoda</taxon>
        <taxon>Hexapoda</taxon>
        <taxon>Insecta</taxon>
        <taxon>Pterygota</taxon>
        <taxon>Neoptera</taxon>
        <taxon>Endopterygota</taxon>
        <taxon>Diptera</taxon>
        <taxon>Nematocera</taxon>
        <taxon>Sciaroidea</taxon>
        <taxon>Sciaridae</taxon>
        <taxon>Pseudolycoriella</taxon>
    </lineage>
</organism>
<evidence type="ECO:0000313" key="20">
    <source>
        <dbReference type="EMBL" id="KAJ6646967.1"/>
    </source>
</evidence>
<keyword evidence="12" id="KW-0460">Magnesium</keyword>
<evidence type="ECO:0000256" key="18">
    <source>
        <dbReference type="ARBA" id="ARBA00045078"/>
    </source>
</evidence>
<keyword evidence="14 19" id="KW-0472">Membrane</keyword>
<dbReference type="EMBL" id="WJQU01000001">
    <property type="protein sequence ID" value="KAJ6646967.1"/>
    <property type="molecule type" value="Genomic_DNA"/>
</dbReference>
<feature type="transmembrane region" description="Helical" evidence="19">
    <location>
        <begin position="187"/>
        <end position="206"/>
    </location>
</feature>
<evidence type="ECO:0000256" key="12">
    <source>
        <dbReference type="ARBA" id="ARBA00022842"/>
    </source>
</evidence>
<evidence type="ECO:0000256" key="15">
    <source>
        <dbReference type="ARBA" id="ARBA00029567"/>
    </source>
</evidence>
<comment type="similarity">
    <text evidence="4">Belongs to the glycosyltransferase 4 family.</text>
</comment>
<comment type="caution">
    <text evidence="20">The sequence shown here is derived from an EMBL/GenBank/DDBJ whole genome shotgun (WGS) entry which is preliminary data.</text>
</comment>
<dbReference type="InterPro" id="IPR033895">
    <property type="entry name" value="GPT"/>
</dbReference>
<accession>A0A9Q0NB10</accession>
<evidence type="ECO:0000256" key="11">
    <source>
        <dbReference type="ARBA" id="ARBA00022824"/>
    </source>
</evidence>
<dbReference type="PANTHER" id="PTHR10571">
    <property type="entry name" value="UDP-N-ACETYLGLUCOSAMINE--DOLICHYL-PHOSPHATE N-ACETYLGLUCOSAMINEPHOSPHOTRANSFERASE"/>
    <property type="match status" value="1"/>
</dbReference>
<dbReference type="CDD" id="cd06855">
    <property type="entry name" value="GT_GPT_euk"/>
    <property type="match status" value="1"/>
</dbReference>
<feature type="transmembrane region" description="Helical" evidence="19">
    <location>
        <begin position="118"/>
        <end position="139"/>
    </location>
</feature>
<dbReference type="GO" id="GO:0005789">
    <property type="term" value="C:endoplasmic reticulum membrane"/>
    <property type="evidence" value="ECO:0007669"/>
    <property type="project" value="UniProtKB-SubCell"/>
</dbReference>
<evidence type="ECO:0000256" key="6">
    <source>
        <dbReference type="ARBA" id="ARBA00017659"/>
    </source>
</evidence>
<evidence type="ECO:0000256" key="13">
    <source>
        <dbReference type="ARBA" id="ARBA00022989"/>
    </source>
</evidence>
<evidence type="ECO:0000256" key="4">
    <source>
        <dbReference type="ARBA" id="ARBA00009317"/>
    </source>
</evidence>
<keyword evidence="7" id="KW-0328">Glycosyltransferase</keyword>
<keyword evidence="11" id="KW-0256">Endoplasmic reticulum</keyword>
<feature type="transmembrane region" description="Helical" evidence="19">
    <location>
        <begin position="51"/>
        <end position="72"/>
    </location>
</feature>
<dbReference type="AlphaFoldDB" id="A0A9Q0NB10"/>
<dbReference type="OrthoDB" id="10262326at2759"/>
<evidence type="ECO:0000256" key="7">
    <source>
        <dbReference type="ARBA" id="ARBA00022676"/>
    </source>
</evidence>
<dbReference type="GO" id="GO:0006488">
    <property type="term" value="P:dolichol-linked oligosaccharide biosynthetic process"/>
    <property type="evidence" value="ECO:0007669"/>
    <property type="project" value="InterPro"/>
</dbReference>
<dbReference type="Pfam" id="PF00953">
    <property type="entry name" value="Glycos_transf_4"/>
    <property type="match status" value="1"/>
</dbReference>
<evidence type="ECO:0000256" key="17">
    <source>
        <dbReference type="ARBA" id="ARBA00044717"/>
    </source>
</evidence>
<evidence type="ECO:0000256" key="8">
    <source>
        <dbReference type="ARBA" id="ARBA00022679"/>
    </source>
</evidence>
<evidence type="ECO:0000256" key="16">
    <source>
        <dbReference type="ARBA" id="ARBA00033238"/>
    </source>
</evidence>
<dbReference type="InterPro" id="IPR000715">
    <property type="entry name" value="Glycosyl_transferase_4"/>
</dbReference>
<comment type="function">
    <text evidence="17">UDP-N-acetylglucosamine--dolichyl-phosphate N-acetylglucosaminephosphotransferase that operates in the biosynthetic pathway of dolichol-linked oligosaccharides, the glycan precursors employed in protein asparagine (N)-glycosylation. The assembly of dolichol-linked oligosaccharides begins on the cytosolic side of the endoplasmic reticulum membrane and finishes in its lumen. The sequential addition of sugars to dolichol pyrophosphate produces dolichol-linked oligosaccharides containing fourteen sugars, including two GlcNAcs, nine mannoses and three glucoses. Once assembled, the oligosaccharide is transferred from the lipid to nascent proteins by oligosaccharyltransferases. Catalyzes the initial step of dolichol-linked oligosaccharide biosynthesis, transfering GlcNAc-1-P from cytosolic UDP-GlcNAc onto the carrier lipid dolichyl phosphate (P-dolichol), yielding GlcNAc-P-P-dolichol embedded in the cytoplasmic leaflet of the endoplasmic reticulum membrane.</text>
</comment>
<keyword evidence="8" id="KW-0808">Transferase</keyword>
<name>A0A9Q0NB10_9DIPT</name>
<keyword evidence="21" id="KW-1185">Reference proteome</keyword>
<evidence type="ECO:0000256" key="14">
    <source>
        <dbReference type="ARBA" id="ARBA00023136"/>
    </source>
</evidence>
<feature type="transmembrane region" description="Helical" evidence="19">
    <location>
        <begin position="159"/>
        <end position="180"/>
    </location>
</feature>
<keyword evidence="13 19" id="KW-1133">Transmembrane helix</keyword>
<evidence type="ECO:0000256" key="1">
    <source>
        <dbReference type="ARBA" id="ARBA00001946"/>
    </source>
</evidence>
<evidence type="ECO:0000313" key="21">
    <source>
        <dbReference type="Proteomes" id="UP001151699"/>
    </source>
</evidence>
<dbReference type="PANTHER" id="PTHR10571:SF0">
    <property type="entry name" value="UDP-N-ACETYLGLUCOSAMINE--DOLICHYL-PHOSPHATE N-ACETYLGLUCOSAMINEPHOSPHOTRANSFERASE"/>
    <property type="match status" value="1"/>
</dbReference>
<proteinExistence type="inferred from homology"/>
<sequence length="238" mass="26740">MHIPLTVNALLSTCAFVLTKQLIPGLSDMFVKANLFGHDLNKQSRPKIPEAMGLVTGCIFLVTLFLFIPIPFGNSWLKDNTFPKDEFVELIAALLSICCMVLLGFADDVLNLRWRHKLLLPTIASLPLLMVYYVNFNLTTVIMPNFIRGFVGTSLDIGLLYYIFMGMLAVFCTNAINILAGINGLEVGQSIVIASSILIFNCIEMFNDKLNKQQSHIFSLYFMMPYLTTSLALWMHNK</sequence>
<evidence type="ECO:0000256" key="2">
    <source>
        <dbReference type="ARBA" id="ARBA00004477"/>
    </source>
</evidence>
<evidence type="ECO:0000256" key="10">
    <source>
        <dbReference type="ARBA" id="ARBA00022723"/>
    </source>
</evidence>
<comment type="pathway">
    <text evidence="3">Protein modification; protein glycosylation.</text>
</comment>
<evidence type="ECO:0000256" key="19">
    <source>
        <dbReference type="SAM" id="Phobius"/>
    </source>
</evidence>